<dbReference type="Pfam" id="PF00497">
    <property type="entry name" value="SBP_bac_3"/>
    <property type="match status" value="1"/>
</dbReference>
<proteinExistence type="inferred from homology"/>
<organism evidence="6">
    <name type="scientific">Gordonia amarae</name>
    <dbReference type="NCBI Taxonomy" id="36821"/>
    <lineage>
        <taxon>Bacteria</taxon>
        <taxon>Bacillati</taxon>
        <taxon>Actinomycetota</taxon>
        <taxon>Actinomycetes</taxon>
        <taxon>Mycobacteriales</taxon>
        <taxon>Gordoniaceae</taxon>
        <taxon>Gordonia</taxon>
    </lineage>
</organism>
<evidence type="ECO:0000256" key="1">
    <source>
        <dbReference type="ARBA" id="ARBA00004196"/>
    </source>
</evidence>
<comment type="subcellular location">
    <subcellularLocation>
        <location evidence="1">Cell envelope</location>
    </subcellularLocation>
</comment>
<dbReference type="RefSeq" id="WP_005189955.1">
    <property type="nucleotide sequence ID" value="NZ_CP045804.1"/>
</dbReference>
<gene>
    <name evidence="6" type="ORF">GII30_13715</name>
</gene>
<dbReference type="PROSITE" id="PS51257">
    <property type="entry name" value="PROKAR_LIPOPROTEIN"/>
    <property type="match status" value="1"/>
</dbReference>
<keyword evidence="3 5" id="KW-0732">Signal</keyword>
<accession>A0A857MC84</accession>
<dbReference type="InterPro" id="IPR001638">
    <property type="entry name" value="Solute-binding_3/MltF_N"/>
</dbReference>
<dbReference type="PROSITE" id="PS01039">
    <property type="entry name" value="SBP_BACTERIAL_3"/>
    <property type="match status" value="1"/>
</dbReference>
<evidence type="ECO:0000256" key="4">
    <source>
        <dbReference type="RuleBase" id="RU003744"/>
    </source>
</evidence>
<protein>
    <submittedName>
        <fullName evidence="6">Transporter substrate-binding domain-containing protein</fullName>
    </submittedName>
</protein>
<evidence type="ECO:0000256" key="2">
    <source>
        <dbReference type="ARBA" id="ARBA00010333"/>
    </source>
</evidence>
<reference evidence="6" key="1">
    <citation type="journal article" date="2021" name="Nat. Microbiol.">
        <title>Cocultivation of an ultrasmall environmental parasitic bacterium with lytic ability against bacteria associated with wastewater foams.</title>
        <authorList>
            <person name="Batinovic S."/>
            <person name="Rose J.J.A."/>
            <person name="Ratcliffe J."/>
            <person name="Seviour R.J."/>
            <person name="Petrovski S."/>
        </authorList>
    </citation>
    <scope>NUCLEOTIDE SEQUENCE</scope>
    <source>
        <strain evidence="6">CON44</strain>
    </source>
</reference>
<comment type="similarity">
    <text evidence="2 4">Belongs to the bacterial solute-binding protein 3 family.</text>
</comment>
<feature type="signal peptide" evidence="5">
    <location>
        <begin position="1"/>
        <end position="29"/>
    </location>
</feature>
<dbReference type="SUPFAM" id="SSF53850">
    <property type="entry name" value="Periplasmic binding protein-like II"/>
    <property type="match status" value="1"/>
</dbReference>
<dbReference type="SMART" id="SM00062">
    <property type="entry name" value="PBPb"/>
    <property type="match status" value="1"/>
</dbReference>
<dbReference type="CDD" id="cd01004">
    <property type="entry name" value="PBP2_MidA_like"/>
    <property type="match status" value="1"/>
</dbReference>
<name>A0A857MC84_9ACTN</name>
<feature type="chain" id="PRO_5039248342" evidence="5">
    <location>
        <begin position="30"/>
        <end position="307"/>
    </location>
</feature>
<evidence type="ECO:0000256" key="5">
    <source>
        <dbReference type="SAM" id="SignalP"/>
    </source>
</evidence>
<dbReference type="InterPro" id="IPR018313">
    <property type="entry name" value="SBP_3_CS"/>
</dbReference>
<evidence type="ECO:0000256" key="3">
    <source>
        <dbReference type="ARBA" id="ARBA00022729"/>
    </source>
</evidence>
<dbReference type="GO" id="GO:0030313">
    <property type="term" value="C:cell envelope"/>
    <property type="evidence" value="ECO:0007669"/>
    <property type="project" value="UniProtKB-SubCell"/>
</dbReference>
<dbReference type="AlphaFoldDB" id="A0A857MC84"/>
<evidence type="ECO:0000313" key="6">
    <source>
        <dbReference type="EMBL" id="QHN40064.1"/>
    </source>
</evidence>
<dbReference type="Gene3D" id="3.40.190.10">
    <property type="entry name" value="Periplasmic binding protein-like II"/>
    <property type="match status" value="2"/>
</dbReference>
<dbReference type="PANTHER" id="PTHR35936">
    <property type="entry name" value="MEMBRANE-BOUND LYTIC MUREIN TRANSGLYCOSYLASE F"/>
    <property type="match status" value="1"/>
</dbReference>
<dbReference type="PANTHER" id="PTHR35936:SF17">
    <property type="entry name" value="ARGININE-BINDING EXTRACELLULAR PROTEIN ARTP"/>
    <property type="match status" value="1"/>
</dbReference>
<dbReference type="EMBL" id="CP045810">
    <property type="protein sequence ID" value="QHN40064.1"/>
    <property type="molecule type" value="Genomic_DNA"/>
</dbReference>
<sequence>MRFHRSNRSHGLRLMGVVAAAAAAVTVVAGCSNDDESEGTGTDIGPISVDVSKVDDIAAGLPQKVTQAGKLVVGVNVPYSPNEFKSDGKIIGFDVDVVNAVAKVLGVTAEYREADFAKIIPAVQAGTFDMGMSSFTDTKEREKQVDFVTYYSAGIQWAQQKDKAIDPNNACGKKVAVQADTISATDDVPGKSKACTDAGKPAISIQKYDSQDEATNALVLGKVDAMSADSPVTAYAIKKSKGKIEAAGDIFESAPYGYPVAKSSPLAPVLQKAVQYLIDNGQFKEIATHWGVEAGLIEKSLINGAIN</sequence>